<organism evidence="13 14">
    <name type="scientific">Clydaea vesicula</name>
    <dbReference type="NCBI Taxonomy" id="447962"/>
    <lineage>
        <taxon>Eukaryota</taxon>
        <taxon>Fungi</taxon>
        <taxon>Fungi incertae sedis</taxon>
        <taxon>Chytridiomycota</taxon>
        <taxon>Chytridiomycota incertae sedis</taxon>
        <taxon>Chytridiomycetes</taxon>
        <taxon>Lobulomycetales</taxon>
        <taxon>Lobulomycetaceae</taxon>
        <taxon>Clydaea</taxon>
    </lineage>
</organism>
<feature type="non-terminal residue" evidence="13">
    <location>
        <position position="238"/>
    </location>
</feature>
<dbReference type="GO" id="GO:0008380">
    <property type="term" value="P:RNA splicing"/>
    <property type="evidence" value="ECO:0007669"/>
    <property type="project" value="UniProtKB-KW"/>
</dbReference>
<dbReference type="PANTHER" id="PTHR10501">
    <property type="entry name" value="U1 SMALL NUCLEAR RIBONUCLEOPROTEIN A/U2 SMALL NUCLEAR RIBONUCLEOPROTEIN B"/>
    <property type="match status" value="1"/>
</dbReference>
<dbReference type="GO" id="GO:0003723">
    <property type="term" value="F:RNA binding"/>
    <property type="evidence" value="ECO:0007669"/>
    <property type="project" value="UniProtKB-UniRule"/>
</dbReference>
<evidence type="ECO:0000256" key="9">
    <source>
        <dbReference type="ARBA" id="ARBA00023274"/>
    </source>
</evidence>
<feature type="compositionally biased region" description="Acidic residues" evidence="11">
    <location>
        <begin position="130"/>
        <end position="146"/>
    </location>
</feature>
<keyword evidence="14" id="KW-1185">Reference proteome</keyword>
<feature type="region of interest" description="Disordered" evidence="11">
    <location>
        <begin position="111"/>
        <end position="161"/>
    </location>
</feature>
<dbReference type="Pfam" id="PF00076">
    <property type="entry name" value="RRM_1"/>
    <property type="match status" value="2"/>
</dbReference>
<dbReference type="PROSITE" id="PS50102">
    <property type="entry name" value="RRM"/>
    <property type="match status" value="2"/>
</dbReference>
<evidence type="ECO:0000259" key="12">
    <source>
        <dbReference type="PROSITE" id="PS50102"/>
    </source>
</evidence>
<dbReference type="AlphaFoldDB" id="A0AAD5TVZ9"/>
<comment type="similarity">
    <text evidence="2">Belongs to the RRM U1 A/B'' family.</text>
</comment>
<comment type="caution">
    <text evidence="13">The sequence shown here is derived from an EMBL/GenBank/DDBJ whole genome shotgun (WGS) entry which is preliminary data.</text>
</comment>
<dbReference type="InterPro" id="IPR000504">
    <property type="entry name" value="RRM_dom"/>
</dbReference>
<comment type="subcellular location">
    <subcellularLocation>
        <location evidence="1">Nucleus</location>
    </subcellularLocation>
</comment>
<evidence type="ECO:0000256" key="8">
    <source>
        <dbReference type="ARBA" id="ARBA00023242"/>
    </source>
</evidence>
<dbReference type="SUPFAM" id="SSF54928">
    <property type="entry name" value="RNA-binding domain, RBD"/>
    <property type="match status" value="1"/>
</dbReference>
<dbReference type="Proteomes" id="UP001211065">
    <property type="component" value="Unassembled WGS sequence"/>
</dbReference>
<feature type="domain" description="RRM" evidence="12">
    <location>
        <begin position="9"/>
        <end position="88"/>
    </location>
</feature>
<dbReference type="SMART" id="SM00360">
    <property type="entry name" value="RRM"/>
    <property type="match status" value="2"/>
</dbReference>
<keyword evidence="6 10" id="KW-0694">RNA-binding</keyword>
<evidence type="ECO:0000256" key="10">
    <source>
        <dbReference type="PROSITE-ProRule" id="PRU00176"/>
    </source>
</evidence>
<dbReference type="FunFam" id="3.30.70.330:FF:000039">
    <property type="entry name" value="U1 small nuclear ribonucleoprotein A"/>
    <property type="match status" value="1"/>
</dbReference>
<evidence type="ECO:0000256" key="3">
    <source>
        <dbReference type="ARBA" id="ARBA00022664"/>
    </source>
</evidence>
<name>A0AAD5TVZ9_9FUNG</name>
<dbReference type="InterPro" id="IPR035979">
    <property type="entry name" value="RBD_domain_sf"/>
</dbReference>
<dbReference type="InterPro" id="IPR012677">
    <property type="entry name" value="Nucleotide-bd_a/b_plait_sf"/>
</dbReference>
<keyword evidence="9" id="KW-0687">Ribonucleoprotein</keyword>
<dbReference type="GO" id="GO:0030532">
    <property type="term" value="C:small nuclear ribonucleoprotein complex"/>
    <property type="evidence" value="ECO:0007669"/>
    <property type="project" value="UniProtKB-ARBA"/>
</dbReference>
<keyword evidence="5" id="KW-0677">Repeat</keyword>
<feature type="compositionally biased region" description="Basic and acidic residues" evidence="11">
    <location>
        <begin position="111"/>
        <end position="129"/>
    </location>
</feature>
<evidence type="ECO:0000256" key="7">
    <source>
        <dbReference type="ARBA" id="ARBA00023187"/>
    </source>
</evidence>
<evidence type="ECO:0000256" key="1">
    <source>
        <dbReference type="ARBA" id="ARBA00004123"/>
    </source>
</evidence>
<evidence type="ECO:0000256" key="6">
    <source>
        <dbReference type="ARBA" id="ARBA00022884"/>
    </source>
</evidence>
<reference evidence="13" key="1">
    <citation type="submission" date="2020-05" db="EMBL/GenBank/DDBJ databases">
        <title>Phylogenomic resolution of chytrid fungi.</title>
        <authorList>
            <person name="Stajich J.E."/>
            <person name="Amses K."/>
            <person name="Simmons R."/>
            <person name="Seto K."/>
            <person name="Myers J."/>
            <person name="Bonds A."/>
            <person name="Quandt C.A."/>
            <person name="Barry K."/>
            <person name="Liu P."/>
            <person name="Grigoriev I."/>
            <person name="Longcore J.E."/>
            <person name="James T.Y."/>
        </authorList>
    </citation>
    <scope>NUCLEOTIDE SEQUENCE</scope>
    <source>
        <strain evidence="13">JEL0476</strain>
    </source>
</reference>
<keyword evidence="3" id="KW-0507">mRNA processing</keyword>
<feature type="domain" description="RRM" evidence="12">
    <location>
        <begin position="167"/>
        <end position="238"/>
    </location>
</feature>
<dbReference type="CDD" id="cd12246">
    <property type="entry name" value="RRM1_U1A_like"/>
    <property type="match status" value="1"/>
</dbReference>
<keyword evidence="8" id="KW-0539">Nucleus</keyword>
<dbReference type="FunFam" id="3.30.70.330:FF:000029">
    <property type="entry name" value="U2 small nuclear ribonucleoprotein B"/>
    <property type="match status" value="1"/>
</dbReference>
<gene>
    <name evidence="13" type="ORF">HK099_002469</name>
</gene>
<dbReference type="CDD" id="cd12247">
    <property type="entry name" value="RRM2_U1A_like"/>
    <property type="match status" value="1"/>
</dbReference>
<evidence type="ECO:0000256" key="11">
    <source>
        <dbReference type="SAM" id="MobiDB-lite"/>
    </source>
</evidence>
<accession>A0AAD5TVZ9</accession>
<protein>
    <recommendedName>
        <fullName evidence="12">RRM domain-containing protein</fullName>
    </recommendedName>
</protein>
<dbReference type="GO" id="GO:0005681">
    <property type="term" value="C:spliceosomal complex"/>
    <property type="evidence" value="ECO:0007669"/>
    <property type="project" value="UniProtKB-KW"/>
</dbReference>
<keyword evidence="7" id="KW-0508">mRNA splicing</keyword>
<dbReference type="Gene3D" id="3.30.70.330">
    <property type="match status" value="2"/>
</dbReference>
<evidence type="ECO:0000313" key="14">
    <source>
        <dbReference type="Proteomes" id="UP001211065"/>
    </source>
</evidence>
<dbReference type="EMBL" id="JADGJW010001811">
    <property type="protein sequence ID" value="KAJ3200931.1"/>
    <property type="molecule type" value="Genomic_DNA"/>
</dbReference>
<keyword evidence="4" id="KW-0747">Spliceosome</keyword>
<evidence type="ECO:0000313" key="13">
    <source>
        <dbReference type="EMBL" id="KAJ3200931.1"/>
    </source>
</evidence>
<evidence type="ECO:0000256" key="4">
    <source>
        <dbReference type="ARBA" id="ARBA00022728"/>
    </source>
</evidence>
<evidence type="ECO:0000256" key="2">
    <source>
        <dbReference type="ARBA" id="ARBA00007243"/>
    </source>
</evidence>
<dbReference type="GO" id="GO:0006397">
    <property type="term" value="P:mRNA processing"/>
    <property type="evidence" value="ECO:0007669"/>
    <property type="project" value="UniProtKB-KW"/>
</dbReference>
<evidence type="ECO:0000256" key="5">
    <source>
        <dbReference type="ARBA" id="ARBA00022737"/>
    </source>
</evidence>
<sequence length="238" mass="26713">MNPTILPNDTLYIQRLNEKVKKPELKESLYSLFSPFGRILDIVALKTIKCRGQAFVVFEDTSCSTAALRSLQGFNFYDQPIKISYAKSTSNATLIKEGKFFPLLKKAKTETTKPVENAAETKKRARNDSDIEEDDSDMEEDDDDSGEPATKSVKVDEQSDESLPPNAILFLRNLPSDINEEMITFLFAQYPGFKETRMVPGTNGIAFVEFLTVAQATIAKSVLNGFNVTPKKRMVVEY</sequence>
<proteinExistence type="inferred from homology"/>